<feature type="region of interest" description="Disordered" evidence="1">
    <location>
        <begin position="208"/>
        <end position="235"/>
    </location>
</feature>
<dbReference type="InterPro" id="IPR018871">
    <property type="entry name" value="GLEYA_adhesin_domain"/>
</dbReference>
<dbReference type="InterPro" id="IPR037524">
    <property type="entry name" value="PA14/GLEYA"/>
</dbReference>
<feature type="signal peptide" evidence="2">
    <location>
        <begin position="1"/>
        <end position="25"/>
    </location>
</feature>
<feature type="compositionally biased region" description="Low complexity" evidence="1">
    <location>
        <begin position="265"/>
        <end position="294"/>
    </location>
</feature>
<dbReference type="Pfam" id="PF10528">
    <property type="entry name" value="GLEYA"/>
    <property type="match status" value="1"/>
</dbReference>
<dbReference type="Proteomes" id="UP000766486">
    <property type="component" value="Unassembled WGS sequence"/>
</dbReference>
<evidence type="ECO:0000313" key="5">
    <source>
        <dbReference type="Proteomes" id="UP000766486"/>
    </source>
</evidence>
<sequence>MRFLYSFFWSTLLAEHALFGQPALGQHAPLVCEDGSQPTCGYQVITIGDDCYATYTTNGTGTESITRTFHPNGPEEYGTVIVETPCEPTPGEAVTSRVPGPKPGTTTIPPSPGCQGQCYPTVVVTTVPHGNVFTTDIPGPKPGTTTIFPPADCTTDCATIVRVTTPTPPLTGVVTTLVPGPTPGTSTIPPGPGCREDCTTTVEITTVPSTTPTGGIITTSVPGTKPGTTTIPPSSGCIKDCTTTVEITTTPSAPPTGGIITTSVPGTKPGTTTIPPSSGCTEDCTTTVEITTTPSAPPTTPSAPPTGGIITTSVPGTKPGTTTIPPSPGCTEECTTTVEITTTPSAPPTTPSAPPSTTSSAPPSSTSSEPPSTTSTPPNAGCTSKCDSASGTGLTVKYFLNAHDYGYGNYTAYSGVPSFDGQTPRGQTTANDLKVPYQNGRANYVAGSTRKVYDLTVDSNNFTIEYTGYFEPQASGEYTVCTNADDISNLYIDSGSDVDCSGGGPFVGDFHVSTERASGGGDTNQVCRTTTLVAGYLYPFREVWGQIQAASFLNVTIQAPGGQAQSSFPGYFYPVDTDCIGGGDQR</sequence>
<evidence type="ECO:0000256" key="1">
    <source>
        <dbReference type="SAM" id="MobiDB-lite"/>
    </source>
</evidence>
<feature type="compositionally biased region" description="Low complexity" evidence="1">
    <location>
        <begin position="355"/>
        <end position="378"/>
    </location>
</feature>
<feature type="domain" description="PA14" evidence="3">
    <location>
        <begin position="404"/>
        <end position="571"/>
    </location>
</feature>
<keyword evidence="5" id="KW-1185">Reference proteome</keyword>
<dbReference type="EMBL" id="CABFNS010000851">
    <property type="protein sequence ID" value="VUC32572.1"/>
    <property type="molecule type" value="Genomic_DNA"/>
</dbReference>
<name>A0ABY6UMM2_BIOOC</name>
<comment type="caution">
    <text evidence="4">The sequence shown here is derived from an EMBL/GenBank/DDBJ whole genome shotgun (WGS) entry which is preliminary data.</text>
</comment>
<accession>A0ABY6UMM2</accession>
<gene>
    <name evidence="4" type="ORF">CLO192961_LOCUS328816</name>
</gene>
<feature type="chain" id="PRO_5046998128" description="PA14 domain-containing protein" evidence="2">
    <location>
        <begin position="26"/>
        <end position="586"/>
    </location>
</feature>
<keyword evidence="2" id="KW-0732">Signal</keyword>
<organism evidence="4 5">
    <name type="scientific">Bionectria ochroleuca</name>
    <name type="common">Gliocladium roseum</name>
    <dbReference type="NCBI Taxonomy" id="29856"/>
    <lineage>
        <taxon>Eukaryota</taxon>
        <taxon>Fungi</taxon>
        <taxon>Dikarya</taxon>
        <taxon>Ascomycota</taxon>
        <taxon>Pezizomycotina</taxon>
        <taxon>Sordariomycetes</taxon>
        <taxon>Hypocreomycetidae</taxon>
        <taxon>Hypocreales</taxon>
        <taxon>Bionectriaceae</taxon>
        <taxon>Clonostachys</taxon>
    </lineage>
</organism>
<dbReference type="SUPFAM" id="SSF56988">
    <property type="entry name" value="Anthrax protective antigen"/>
    <property type="match status" value="1"/>
</dbReference>
<protein>
    <recommendedName>
        <fullName evidence="3">PA14 domain-containing protein</fullName>
    </recommendedName>
</protein>
<evidence type="ECO:0000256" key="2">
    <source>
        <dbReference type="SAM" id="SignalP"/>
    </source>
</evidence>
<reference evidence="4 5" key="1">
    <citation type="submission" date="2019-06" db="EMBL/GenBank/DDBJ databases">
        <authorList>
            <person name="Broberg M."/>
        </authorList>
    </citation>
    <scope>NUCLEOTIDE SEQUENCE [LARGE SCALE GENOMIC DNA]</scope>
</reference>
<evidence type="ECO:0000259" key="3">
    <source>
        <dbReference type="PROSITE" id="PS51820"/>
    </source>
</evidence>
<feature type="compositionally biased region" description="Low complexity" evidence="1">
    <location>
        <begin position="305"/>
        <end position="344"/>
    </location>
</feature>
<evidence type="ECO:0000313" key="4">
    <source>
        <dbReference type="EMBL" id="VUC32572.1"/>
    </source>
</evidence>
<feature type="compositionally biased region" description="Pro residues" evidence="1">
    <location>
        <begin position="345"/>
        <end position="354"/>
    </location>
</feature>
<proteinExistence type="predicted"/>
<dbReference type="Gene3D" id="2.60.120.1560">
    <property type="match status" value="1"/>
</dbReference>
<feature type="region of interest" description="Disordered" evidence="1">
    <location>
        <begin position="249"/>
        <end position="386"/>
    </location>
</feature>
<dbReference type="PROSITE" id="PS51820">
    <property type="entry name" value="PA14"/>
    <property type="match status" value="1"/>
</dbReference>
<feature type="compositionally biased region" description="Pro residues" evidence="1">
    <location>
        <begin position="295"/>
        <end position="304"/>
    </location>
</feature>